<dbReference type="Proteomes" id="UP000823821">
    <property type="component" value="Unassembled WGS sequence"/>
</dbReference>
<dbReference type="AlphaFoldDB" id="A0A9D2HJL8"/>
<dbReference type="GO" id="GO:0009307">
    <property type="term" value="P:DNA restriction-modification system"/>
    <property type="evidence" value="ECO:0007669"/>
    <property type="project" value="InterPro"/>
</dbReference>
<dbReference type="GO" id="GO:0043565">
    <property type="term" value="F:sequence-specific DNA binding"/>
    <property type="evidence" value="ECO:0007669"/>
    <property type="project" value="TreeGrafter"/>
</dbReference>
<dbReference type="EC" id="2.1.1.72" evidence="2 8"/>
<dbReference type="Gene3D" id="3.40.50.150">
    <property type="entry name" value="Vaccinia Virus protein VP39"/>
    <property type="match status" value="1"/>
</dbReference>
<comment type="catalytic activity">
    <reaction evidence="6 8">
        <text>a 2'-deoxyadenosine in DNA + S-adenosyl-L-methionine = an N(6)-methyl-2'-deoxyadenosine in DNA + S-adenosyl-L-homocysteine + H(+)</text>
        <dbReference type="Rhea" id="RHEA:15197"/>
        <dbReference type="Rhea" id="RHEA-COMP:12418"/>
        <dbReference type="Rhea" id="RHEA-COMP:12419"/>
        <dbReference type="ChEBI" id="CHEBI:15378"/>
        <dbReference type="ChEBI" id="CHEBI:57856"/>
        <dbReference type="ChEBI" id="CHEBI:59789"/>
        <dbReference type="ChEBI" id="CHEBI:90615"/>
        <dbReference type="ChEBI" id="CHEBI:90616"/>
        <dbReference type="EC" id="2.1.1.72"/>
    </reaction>
</comment>
<keyword evidence="3 8" id="KW-0489">Methyltransferase</keyword>
<keyword evidence="5 8" id="KW-0949">S-adenosyl-L-methionine</keyword>
<dbReference type="InterPro" id="IPR002052">
    <property type="entry name" value="DNA_methylase_N6_adenine_CS"/>
</dbReference>
<dbReference type="PANTHER" id="PTHR30481:SF3">
    <property type="entry name" value="DNA ADENINE METHYLASE"/>
    <property type="match status" value="1"/>
</dbReference>
<proteinExistence type="inferred from homology"/>
<reference evidence="9" key="2">
    <citation type="submission" date="2021-04" db="EMBL/GenBank/DDBJ databases">
        <authorList>
            <person name="Gilroy R."/>
        </authorList>
    </citation>
    <scope>NUCLEOTIDE SEQUENCE</scope>
    <source>
        <strain evidence="9">5032</strain>
    </source>
</reference>
<dbReference type="InterPro" id="IPR023095">
    <property type="entry name" value="Ade_MeTrfase_dom_2"/>
</dbReference>
<evidence type="ECO:0000256" key="4">
    <source>
        <dbReference type="ARBA" id="ARBA00022679"/>
    </source>
</evidence>
<comment type="caution">
    <text evidence="9">The sequence shown here is derived from an EMBL/GenBank/DDBJ whole genome shotgun (WGS) entry which is preliminary data.</text>
</comment>
<feature type="binding site" evidence="7">
    <location>
        <position position="54"/>
    </location>
    <ligand>
        <name>S-adenosyl-L-methionine</name>
        <dbReference type="ChEBI" id="CHEBI:59789"/>
    </ligand>
</feature>
<dbReference type="PRINTS" id="PR00505">
    <property type="entry name" value="D12N6MTFRASE"/>
</dbReference>
<dbReference type="Gene3D" id="1.10.1020.10">
    <property type="entry name" value="Adenine-specific Methyltransferase, Domain 2"/>
    <property type="match status" value="1"/>
</dbReference>
<dbReference type="PIRSF" id="PIRSF000398">
    <property type="entry name" value="M_m6A_EcoRV"/>
    <property type="match status" value="1"/>
</dbReference>
<dbReference type="InterPro" id="IPR029063">
    <property type="entry name" value="SAM-dependent_MTases_sf"/>
</dbReference>
<dbReference type="EMBL" id="DWZD01000007">
    <property type="protein sequence ID" value="HJA78140.1"/>
    <property type="molecule type" value="Genomic_DNA"/>
</dbReference>
<dbReference type="Pfam" id="PF02086">
    <property type="entry name" value="MethyltransfD12"/>
    <property type="match status" value="1"/>
</dbReference>
<dbReference type="PROSITE" id="PS00092">
    <property type="entry name" value="N6_MTASE"/>
    <property type="match status" value="1"/>
</dbReference>
<keyword evidence="4 8" id="KW-0808">Transferase</keyword>
<evidence type="ECO:0000256" key="3">
    <source>
        <dbReference type="ARBA" id="ARBA00022603"/>
    </source>
</evidence>
<accession>A0A9D2HJL8</accession>
<dbReference type="GO" id="GO:0006298">
    <property type="term" value="P:mismatch repair"/>
    <property type="evidence" value="ECO:0007669"/>
    <property type="project" value="TreeGrafter"/>
</dbReference>
<dbReference type="GO" id="GO:1904047">
    <property type="term" value="F:S-adenosyl-L-methionine binding"/>
    <property type="evidence" value="ECO:0007669"/>
    <property type="project" value="TreeGrafter"/>
</dbReference>
<gene>
    <name evidence="9" type="ORF">H9784_01010</name>
</gene>
<evidence type="ECO:0000313" key="10">
    <source>
        <dbReference type="Proteomes" id="UP000823821"/>
    </source>
</evidence>
<comment type="similarity">
    <text evidence="1 8">Belongs to the N(4)/N(6)-methyltransferase family.</text>
</comment>
<dbReference type="PANTHER" id="PTHR30481">
    <property type="entry name" value="DNA ADENINE METHYLASE"/>
    <property type="match status" value="1"/>
</dbReference>
<dbReference type="GO" id="GO:0009007">
    <property type="term" value="F:site-specific DNA-methyltransferase (adenine-specific) activity"/>
    <property type="evidence" value="ECO:0007669"/>
    <property type="project" value="UniProtKB-UniRule"/>
</dbReference>
<dbReference type="InterPro" id="IPR012327">
    <property type="entry name" value="MeTrfase_D12"/>
</dbReference>
<evidence type="ECO:0000256" key="1">
    <source>
        <dbReference type="ARBA" id="ARBA00006594"/>
    </source>
</evidence>
<evidence type="ECO:0000256" key="6">
    <source>
        <dbReference type="ARBA" id="ARBA00047942"/>
    </source>
</evidence>
<name>A0A9D2HJL8_9BACT</name>
<feature type="binding site" evidence="7">
    <location>
        <position position="183"/>
    </location>
    <ligand>
        <name>S-adenosyl-L-methionine</name>
        <dbReference type="ChEBI" id="CHEBI:59789"/>
    </ligand>
</feature>
<evidence type="ECO:0000256" key="5">
    <source>
        <dbReference type="ARBA" id="ARBA00022691"/>
    </source>
</evidence>
<dbReference type="SUPFAM" id="SSF53335">
    <property type="entry name" value="S-adenosyl-L-methionine-dependent methyltransferases"/>
    <property type="match status" value="1"/>
</dbReference>
<evidence type="ECO:0000256" key="7">
    <source>
        <dbReference type="PIRSR" id="PIRSR000398-1"/>
    </source>
</evidence>
<evidence type="ECO:0000313" key="9">
    <source>
        <dbReference type="EMBL" id="HJA78140.1"/>
    </source>
</evidence>
<dbReference type="NCBIfam" id="TIGR00571">
    <property type="entry name" value="dam"/>
    <property type="match status" value="1"/>
</dbReference>
<sequence length="271" mass="29959">MPYRKPFLKWPGGKFRLLARILPELSGGGRYVEAFAGSAAVYLNTSAPEALVNDANADLIALYDCLQAEGEDFIRYASTFFCAENNTEGAFHALRERFNAAVEPRERAALFLYLNKHAYNGLIRYNAGGQYNVPFGTYAAPRFPLEAMRAFRQRTREGGTTFVCRDFREVLAGAGAGDVVYCDPPYVPLSATANFTSYAGAVFGKQDQEDLARLARAAHGRGATVVLSNHDTPLARDLYADARLLSFDVRRTISCNGRARRRVPELLAVYC</sequence>
<evidence type="ECO:0000256" key="8">
    <source>
        <dbReference type="RuleBase" id="RU361257"/>
    </source>
</evidence>
<reference evidence="9" key="1">
    <citation type="journal article" date="2021" name="PeerJ">
        <title>Extensive microbial diversity within the chicken gut microbiome revealed by metagenomics and culture.</title>
        <authorList>
            <person name="Gilroy R."/>
            <person name="Ravi A."/>
            <person name="Getino M."/>
            <person name="Pursley I."/>
            <person name="Horton D.L."/>
            <person name="Alikhan N.F."/>
            <person name="Baker D."/>
            <person name="Gharbi K."/>
            <person name="Hall N."/>
            <person name="Watson M."/>
            <person name="Adriaenssens E.M."/>
            <person name="Foster-Nyarko E."/>
            <person name="Jarju S."/>
            <person name="Secka A."/>
            <person name="Antonio M."/>
            <person name="Oren A."/>
            <person name="Chaudhuri R.R."/>
            <person name="La Ragione R."/>
            <person name="Hildebrand F."/>
            <person name="Pallen M.J."/>
        </authorList>
    </citation>
    <scope>NUCLEOTIDE SEQUENCE</scope>
    <source>
        <strain evidence="9">5032</strain>
    </source>
</reference>
<feature type="binding site" evidence="7">
    <location>
        <position position="14"/>
    </location>
    <ligand>
        <name>S-adenosyl-L-methionine</name>
        <dbReference type="ChEBI" id="CHEBI:59789"/>
    </ligand>
</feature>
<protein>
    <recommendedName>
        <fullName evidence="2 8">Site-specific DNA-methyltransferase (adenine-specific)</fullName>
        <ecNumber evidence="2 8">2.1.1.72</ecNumber>
    </recommendedName>
</protein>
<dbReference type="GO" id="GO:0032259">
    <property type="term" value="P:methylation"/>
    <property type="evidence" value="ECO:0007669"/>
    <property type="project" value="UniProtKB-KW"/>
</dbReference>
<feature type="binding site" evidence="7">
    <location>
        <position position="10"/>
    </location>
    <ligand>
        <name>S-adenosyl-L-methionine</name>
        <dbReference type="ChEBI" id="CHEBI:59789"/>
    </ligand>
</feature>
<organism evidence="9 10">
    <name type="scientific">Candidatus Desulfovibrio intestinavium</name>
    <dbReference type="NCBI Taxonomy" id="2838534"/>
    <lineage>
        <taxon>Bacteria</taxon>
        <taxon>Pseudomonadati</taxon>
        <taxon>Thermodesulfobacteriota</taxon>
        <taxon>Desulfovibrionia</taxon>
        <taxon>Desulfovibrionales</taxon>
        <taxon>Desulfovibrionaceae</taxon>
        <taxon>Desulfovibrio</taxon>
    </lineage>
</organism>
<dbReference type="InterPro" id="IPR012263">
    <property type="entry name" value="M_m6A_EcoRV"/>
</dbReference>
<evidence type="ECO:0000256" key="2">
    <source>
        <dbReference type="ARBA" id="ARBA00011900"/>
    </source>
</evidence>